<evidence type="ECO:0000256" key="4">
    <source>
        <dbReference type="ARBA" id="ARBA00022989"/>
    </source>
</evidence>
<evidence type="ECO:0000256" key="3">
    <source>
        <dbReference type="ARBA" id="ARBA00022692"/>
    </source>
</evidence>
<evidence type="ECO:0000256" key="1">
    <source>
        <dbReference type="ARBA" id="ARBA00004651"/>
    </source>
</evidence>
<feature type="transmembrane region" description="Helical" evidence="6">
    <location>
        <begin position="41"/>
        <end position="60"/>
    </location>
</feature>
<dbReference type="PANTHER" id="PTHR33931">
    <property type="entry name" value="HOLIN-LIKE PROTEIN CIDA-RELATED"/>
    <property type="match status" value="1"/>
</dbReference>
<dbReference type="KEGG" id="suls:Sdiek1_0767"/>
<dbReference type="EMBL" id="CP039734">
    <property type="protein sequence ID" value="QIR76699.1"/>
    <property type="molecule type" value="Genomic_DNA"/>
</dbReference>
<dbReference type="OrthoDB" id="194658at2"/>
<keyword evidence="4 6" id="KW-1133">Transmembrane helix</keyword>
<dbReference type="EMBL" id="CP021416">
    <property type="protein sequence ID" value="ARU47935.1"/>
    <property type="molecule type" value="Genomic_DNA"/>
</dbReference>
<feature type="transmembrane region" description="Helical" evidence="6">
    <location>
        <begin position="20"/>
        <end position="35"/>
    </location>
</feature>
<evidence type="ECO:0000313" key="8">
    <source>
        <dbReference type="EMBL" id="QIR76699.1"/>
    </source>
</evidence>
<accession>A0A6G9VVH8</accession>
<keyword evidence="9" id="KW-1185">Reference proteome</keyword>
<reference evidence="8" key="4">
    <citation type="submission" date="2020-08" db="EMBL/GenBank/DDBJ databases">
        <authorList>
            <person name="Yang Y."/>
            <person name="Huo L."/>
            <person name="Yan J."/>
        </authorList>
    </citation>
    <scope>NUCLEOTIDE SEQUENCE</scope>
    <source>
        <strain evidence="8">ACSDCE</strain>
    </source>
</reference>
<gene>
    <name evidence="8" type="ORF">FA584_11030</name>
    <name evidence="7" type="ORF">Sdiek1_0767</name>
</gene>
<dbReference type="RefSeq" id="WP_087437963.1">
    <property type="nucleotide sequence ID" value="NZ_CP021416.1"/>
</dbReference>
<dbReference type="PANTHER" id="PTHR33931:SF2">
    <property type="entry name" value="HOLIN-LIKE PROTEIN CIDA"/>
    <property type="match status" value="1"/>
</dbReference>
<evidence type="ECO:0000256" key="6">
    <source>
        <dbReference type="SAM" id="Phobius"/>
    </source>
</evidence>
<evidence type="ECO:0000256" key="5">
    <source>
        <dbReference type="ARBA" id="ARBA00023136"/>
    </source>
</evidence>
<proteinExistence type="predicted"/>
<keyword evidence="5 6" id="KW-0472">Membrane</keyword>
<dbReference type="InterPro" id="IPR005538">
    <property type="entry name" value="LrgA/CidA"/>
</dbReference>
<reference evidence="9" key="2">
    <citation type="submission" date="2017-05" db="EMBL/GenBank/DDBJ databases">
        <title>Dechlorination kinetics govern the competition between two new strains of the genus Sulfurospirillum.</title>
        <authorList>
            <person name="Buttet G.F."/>
            <person name="Murray A.M."/>
            <person name="Goris T."/>
            <person name="Burion M."/>
            <person name="Lin B."/>
            <person name="Rolle M."/>
            <person name="Maillard J."/>
        </authorList>
    </citation>
    <scope>NUCLEOTIDE SEQUENCE [LARGE SCALE GENOMIC DNA]</scope>
    <source>
        <strain evidence="9">SL2-1</strain>
    </source>
</reference>
<feature type="transmembrane region" description="Helical" evidence="6">
    <location>
        <begin position="72"/>
        <end position="93"/>
    </location>
</feature>
<evidence type="ECO:0000313" key="9">
    <source>
        <dbReference type="Proteomes" id="UP000196005"/>
    </source>
</evidence>
<accession>A0A1Y0HKS6</accession>
<dbReference type="Proteomes" id="UP000196005">
    <property type="component" value="Chromosome"/>
</dbReference>
<evidence type="ECO:0000313" key="10">
    <source>
        <dbReference type="Proteomes" id="UP000502831"/>
    </source>
</evidence>
<sequence>MLPHTFKKLLILFKRKFHKSRILQIVLICALWFFAEEISLLFHIPIPGGVIGLLFVLLLLQFNILSIRSLALGAEWFLAEMLLFFIPAVPAVLNHQEFFGWTGLKILAIIIIGTIIVIIGTAFIVDFSFYKLEKHTKDENLQ</sequence>
<keyword evidence="2" id="KW-1003">Cell membrane</keyword>
<organism evidence="7 9">
    <name type="scientific">Sulfurospirillum diekertiae</name>
    <dbReference type="NCBI Taxonomy" id="1854492"/>
    <lineage>
        <taxon>Bacteria</taxon>
        <taxon>Pseudomonadati</taxon>
        <taxon>Campylobacterota</taxon>
        <taxon>Epsilonproteobacteria</taxon>
        <taxon>Campylobacterales</taxon>
        <taxon>Sulfurospirillaceae</taxon>
        <taxon>Sulfurospirillum</taxon>
    </lineage>
</organism>
<reference evidence="7" key="3">
    <citation type="journal article" date="2018" name="FEMS Microbiol. Ecol.">
        <title>Coexistence of two distinct Sulfurospirillum populations respiring tetrachloroethene-genomic and kinetic considerations. .</title>
        <authorList>
            <person name="Buttet G.F."/>
            <person name="Murray A.M."/>
            <person name="Goris T."/>
            <person name="Burion M."/>
            <person name="Jin B."/>
            <person name="Rolle M."/>
            <person name="Holliger C."/>
            <person name="Maillard J."/>
        </authorList>
    </citation>
    <scope>NUCLEOTIDE SEQUENCE</scope>
    <source>
        <strain evidence="7">SL2-1</strain>
    </source>
</reference>
<comment type="subcellular location">
    <subcellularLocation>
        <location evidence="1">Cell membrane</location>
        <topology evidence="1">Multi-pass membrane protein</topology>
    </subcellularLocation>
</comment>
<feature type="transmembrane region" description="Helical" evidence="6">
    <location>
        <begin position="99"/>
        <end position="125"/>
    </location>
</feature>
<protein>
    <submittedName>
        <fullName evidence="8">CidA/LrgA family protein</fullName>
    </submittedName>
</protein>
<evidence type="ECO:0000256" key="2">
    <source>
        <dbReference type="ARBA" id="ARBA00022475"/>
    </source>
</evidence>
<dbReference type="Proteomes" id="UP000502831">
    <property type="component" value="Chromosome"/>
</dbReference>
<dbReference type="GO" id="GO:0005886">
    <property type="term" value="C:plasma membrane"/>
    <property type="evidence" value="ECO:0007669"/>
    <property type="project" value="UniProtKB-SubCell"/>
</dbReference>
<evidence type="ECO:0000313" key="7">
    <source>
        <dbReference type="EMBL" id="ARU47935.1"/>
    </source>
</evidence>
<dbReference type="Pfam" id="PF03788">
    <property type="entry name" value="LrgA"/>
    <property type="match status" value="1"/>
</dbReference>
<name>A0A1Y0HKS6_9BACT</name>
<dbReference type="AlphaFoldDB" id="A0A1Y0HKS6"/>
<reference evidence="8 10" key="1">
    <citation type="journal article" date="2017" name="Environ. Sci. Technol.">
        <title>Organohalide Respiration with Chlorinated Ethenes under Low pH Conditions.</title>
        <authorList>
            <person name="Yang Y."/>
            <person name="Capiro N.L."/>
            <person name="Marcet T.F."/>
            <person name="Yan J."/>
            <person name="Pennell K.D."/>
            <person name="Loffler F.E."/>
        </authorList>
    </citation>
    <scope>NUCLEOTIDE SEQUENCE [LARGE SCALE GENOMIC DNA]</scope>
    <source>
        <strain evidence="8 10">ACSDCE</strain>
    </source>
</reference>
<keyword evidence="3 6" id="KW-0812">Transmembrane</keyword>